<evidence type="ECO:0000313" key="1">
    <source>
        <dbReference type="EMBL" id="GAA3945639.1"/>
    </source>
</evidence>
<accession>A0ABP7NFK1</accession>
<dbReference type="Proteomes" id="UP001501337">
    <property type="component" value="Unassembled WGS sequence"/>
</dbReference>
<sequence>MSAHLAVLSRAGWILSQRVSRSIIYRADLNHMKDTIQFLAHDCCAGHPDVCEPLMASLCNTAPKEI</sequence>
<dbReference type="RefSeq" id="WP_344802192.1">
    <property type="nucleotide sequence ID" value="NZ_BAABBO010000001.1"/>
</dbReference>
<comment type="caution">
    <text evidence="1">The sequence shown here is derived from an EMBL/GenBank/DDBJ whole genome shotgun (WGS) entry which is preliminary data.</text>
</comment>
<protein>
    <recommendedName>
        <fullName evidence="3">ArsR family transcriptional regulator</fullName>
    </recommendedName>
</protein>
<dbReference type="EMBL" id="BAABBO010000001">
    <property type="protein sequence ID" value="GAA3945639.1"/>
    <property type="molecule type" value="Genomic_DNA"/>
</dbReference>
<keyword evidence="2" id="KW-1185">Reference proteome</keyword>
<proteinExistence type="predicted"/>
<dbReference type="InterPro" id="IPR036388">
    <property type="entry name" value="WH-like_DNA-bd_sf"/>
</dbReference>
<dbReference type="Gene3D" id="1.10.10.10">
    <property type="entry name" value="Winged helix-like DNA-binding domain superfamily/Winged helix DNA-binding domain"/>
    <property type="match status" value="1"/>
</dbReference>
<name>A0ABP7NFK1_9GAMM</name>
<reference evidence="2" key="1">
    <citation type="journal article" date="2019" name="Int. J. Syst. Evol. Microbiol.">
        <title>The Global Catalogue of Microorganisms (GCM) 10K type strain sequencing project: providing services to taxonomists for standard genome sequencing and annotation.</title>
        <authorList>
            <consortium name="The Broad Institute Genomics Platform"/>
            <consortium name="The Broad Institute Genome Sequencing Center for Infectious Disease"/>
            <person name="Wu L."/>
            <person name="Ma J."/>
        </authorList>
    </citation>
    <scope>NUCLEOTIDE SEQUENCE [LARGE SCALE GENOMIC DNA]</scope>
    <source>
        <strain evidence="2">JCM 17555</strain>
    </source>
</reference>
<dbReference type="SUPFAM" id="SSF46785">
    <property type="entry name" value="Winged helix' DNA-binding domain"/>
    <property type="match status" value="1"/>
</dbReference>
<evidence type="ECO:0000313" key="2">
    <source>
        <dbReference type="Proteomes" id="UP001501337"/>
    </source>
</evidence>
<dbReference type="InterPro" id="IPR036390">
    <property type="entry name" value="WH_DNA-bd_sf"/>
</dbReference>
<gene>
    <name evidence="1" type="ORF">GCM10022278_01020</name>
</gene>
<organism evidence="1 2">
    <name type="scientific">Allohahella marinimesophila</name>
    <dbReference type="NCBI Taxonomy" id="1054972"/>
    <lineage>
        <taxon>Bacteria</taxon>
        <taxon>Pseudomonadati</taxon>
        <taxon>Pseudomonadota</taxon>
        <taxon>Gammaproteobacteria</taxon>
        <taxon>Oceanospirillales</taxon>
        <taxon>Hahellaceae</taxon>
        <taxon>Allohahella</taxon>
    </lineage>
</organism>
<evidence type="ECO:0008006" key="3">
    <source>
        <dbReference type="Google" id="ProtNLM"/>
    </source>
</evidence>